<dbReference type="AlphaFoldDB" id="A0A9Q1LWS0"/>
<organism evidence="2 3">
    <name type="scientific">Anisodus acutangulus</name>
    <dbReference type="NCBI Taxonomy" id="402998"/>
    <lineage>
        <taxon>Eukaryota</taxon>
        <taxon>Viridiplantae</taxon>
        <taxon>Streptophyta</taxon>
        <taxon>Embryophyta</taxon>
        <taxon>Tracheophyta</taxon>
        <taxon>Spermatophyta</taxon>
        <taxon>Magnoliopsida</taxon>
        <taxon>eudicotyledons</taxon>
        <taxon>Gunneridae</taxon>
        <taxon>Pentapetalae</taxon>
        <taxon>asterids</taxon>
        <taxon>lamiids</taxon>
        <taxon>Solanales</taxon>
        <taxon>Solanaceae</taxon>
        <taxon>Solanoideae</taxon>
        <taxon>Hyoscyameae</taxon>
        <taxon>Anisodus</taxon>
    </lineage>
</organism>
<feature type="region of interest" description="Disordered" evidence="1">
    <location>
        <begin position="299"/>
        <end position="324"/>
    </location>
</feature>
<keyword evidence="3" id="KW-1185">Reference proteome</keyword>
<evidence type="ECO:0000256" key="1">
    <source>
        <dbReference type="SAM" id="MobiDB-lite"/>
    </source>
</evidence>
<protein>
    <submittedName>
        <fullName evidence="2">Uncharacterized protein</fullName>
    </submittedName>
</protein>
<dbReference type="EMBL" id="JAJAGQ010000014">
    <property type="protein sequence ID" value="KAJ8544076.1"/>
    <property type="molecule type" value="Genomic_DNA"/>
</dbReference>
<evidence type="ECO:0000313" key="3">
    <source>
        <dbReference type="Proteomes" id="UP001152561"/>
    </source>
</evidence>
<accession>A0A9Q1LWS0</accession>
<evidence type="ECO:0000313" key="2">
    <source>
        <dbReference type="EMBL" id="KAJ8544076.1"/>
    </source>
</evidence>
<dbReference type="Proteomes" id="UP001152561">
    <property type="component" value="Unassembled WGS sequence"/>
</dbReference>
<name>A0A9Q1LWS0_9SOLA</name>
<sequence length="356" mass="39055">MLTSRDYLNKKGKGVIDLFTLTKSEDEITSLEDRIKKFEKKQMNKLIEALKKASASEVVLDDFGGAATEQVAEEGSLTSGNVIEPVAKKEKWLCLRFKSGVVYQFRVELEIEVGSPKSIVVAGTDQESEQAKSFVEERRKEKSDPMLPDLVETTTGVDVCGIESTQGESPIGEHTREEHDVLLPDAVQSNSGVDVSEMQVESLIGDVRREEYDESINAVTMMEQVSQQAAFSADGEDHIDEQAIIVYSDVVAEYSILVCNSLTGETVVPESVARGTPRESADIVEGSVKFQNKPDIVAQGTPVKSNDVGEGSVQSQCGESSEESDDDFLDIMDIAFFAVDMAWDIRTPAATETYKR</sequence>
<comment type="caution">
    <text evidence="2">The sequence shown here is derived from an EMBL/GenBank/DDBJ whole genome shotgun (WGS) entry which is preliminary data.</text>
</comment>
<proteinExistence type="predicted"/>
<reference evidence="3" key="1">
    <citation type="journal article" date="2023" name="Proc. Natl. Acad. Sci. U.S.A.">
        <title>Genomic and structural basis for evolution of tropane alkaloid biosynthesis.</title>
        <authorList>
            <person name="Wanga Y.-J."/>
            <person name="Taina T."/>
            <person name="Yua J.-Y."/>
            <person name="Lia J."/>
            <person name="Xua B."/>
            <person name="Chenc J."/>
            <person name="D'Auriad J.C."/>
            <person name="Huanga J.-P."/>
            <person name="Huanga S.-X."/>
        </authorList>
    </citation>
    <scope>NUCLEOTIDE SEQUENCE [LARGE SCALE GENOMIC DNA]</scope>
    <source>
        <strain evidence="3">cv. KIB-2019</strain>
    </source>
</reference>
<gene>
    <name evidence="2" type="ORF">K7X08_028587</name>
</gene>